<proteinExistence type="predicted"/>
<reference evidence="1 2" key="1">
    <citation type="journal article" date="2020" name="Microb. Ecol.">
        <title>Ecogenomics of the Marine Benthic Filamentous Cyanobacterium Adonisia.</title>
        <authorList>
            <person name="Walter J.M."/>
            <person name="Coutinho F.H."/>
            <person name="Leomil L."/>
            <person name="Hargreaves P.I."/>
            <person name="Campeao M.E."/>
            <person name="Vieira V.V."/>
            <person name="Silva B.S."/>
            <person name="Fistarol G.O."/>
            <person name="Salomon P.S."/>
            <person name="Sawabe T."/>
            <person name="Mino S."/>
            <person name="Hosokawa M."/>
            <person name="Miyashita H."/>
            <person name="Maruyama F."/>
            <person name="van Verk M.C."/>
            <person name="Dutilh B.E."/>
            <person name="Thompson C.C."/>
            <person name="Thompson F.L."/>
        </authorList>
    </citation>
    <scope>NUCLEOTIDE SEQUENCE [LARGE SCALE GENOMIC DNA]</scope>
    <source>
        <strain evidence="1 2">CCMR0081</strain>
    </source>
</reference>
<dbReference type="AlphaFoldDB" id="A0A6M0RN13"/>
<keyword evidence="2" id="KW-1185">Reference proteome</keyword>
<comment type="caution">
    <text evidence="1">The sequence shown here is derived from an EMBL/GenBank/DDBJ whole genome shotgun (WGS) entry which is preliminary data.</text>
</comment>
<dbReference type="RefSeq" id="WP_163664752.1">
    <property type="nucleotide sequence ID" value="NZ_QXHD01000004.1"/>
</dbReference>
<evidence type="ECO:0000313" key="2">
    <source>
        <dbReference type="Proteomes" id="UP000481033"/>
    </source>
</evidence>
<gene>
    <name evidence="1" type="ORF">DXZ20_16550</name>
</gene>
<dbReference type="Proteomes" id="UP000481033">
    <property type="component" value="Unassembled WGS sequence"/>
</dbReference>
<evidence type="ECO:0008006" key="3">
    <source>
        <dbReference type="Google" id="ProtNLM"/>
    </source>
</evidence>
<dbReference type="EMBL" id="QXHD01000004">
    <property type="protein sequence ID" value="NEZ57250.1"/>
    <property type="molecule type" value="Genomic_DNA"/>
</dbReference>
<organism evidence="1 2">
    <name type="scientific">Adonisia turfae CCMR0081</name>
    <dbReference type="NCBI Taxonomy" id="2292702"/>
    <lineage>
        <taxon>Bacteria</taxon>
        <taxon>Bacillati</taxon>
        <taxon>Cyanobacteriota</taxon>
        <taxon>Adonisia</taxon>
        <taxon>Adonisia turfae</taxon>
    </lineage>
</organism>
<protein>
    <recommendedName>
        <fullName evidence="3">DUF1918 domain-containing protein</fullName>
    </recommendedName>
</protein>
<evidence type="ECO:0000313" key="1">
    <source>
        <dbReference type="EMBL" id="NEZ57250.1"/>
    </source>
</evidence>
<accession>A0A6M0RN13</accession>
<sequence length="63" mass="7202">MRVIKLGDRVRILYPKYAAGQTGTVLEQETLEDGSKTGHWLVKVDGERYMILALLPKDMKVLR</sequence>
<name>A0A6M0RN13_9CYAN</name>